<evidence type="ECO:0000313" key="9">
    <source>
        <dbReference type="EMBL" id="PJC30478.1"/>
    </source>
</evidence>
<comment type="cofactor">
    <cofactor evidence="1">
        <name>Mg(2+)</name>
        <dbReference type="ChEBI" id="CHEBI:18420"/>
    </cofactor>
</comment>
<comment type="similarity">
    <text evidence="7">Belongs to the PINc/VapC protein family.</text>
</comment>
<dbReference type="AlphaFoldDB" id="A0A2M8EX79"/>
<accession>A0A2M8EX79</accession>
<evidence type="ECO:0000256" key="1">
    <source>
        <dbReference type="ARBA" id="ARBA00001946"/>
    </source>
</evidence>
<dbReference type="GO" id="GO:0046872">
    <property type="term" value="F:metal ion binding"/>
    <property type="evidence" value="ECO:0007669"/>
    <property type="project" value="UniProtKB-KW"/>
</dbReference>
<dbReference type="InterPro" id="IPR029060">
    <property type="entry name" value="PIN-like_dom_sf"/>
</dbReference>
<dbReference type="SUPFAM" id="SSF88723">
    <property type="entry name" value="PIN domain-like"/>
    <property type="match status" value="1"/>
</dbReference>
<dbReference type="GO" id="GO:0016787">
    <property type="term" value="F:hydrolase activity"/>
    <property type="evidence" value="ECO:0007669"/>
    <property type="project" value="UniProtKB-KW"/>
</dbReference>
<evidence type="ECO:0000256" key="4">
    <source>
        <dbReference type="ARBA" id="ARBA00022723"/>
    </source>
</evidence>
<evidence type="ECO:0000256" key="6">
    <source>
        <dbReference type="ARBA" id="ARBA00022842"/>
    </source>
</evidence>
<organism evidence="9 10">
    <name type="scientific">Candidatus Roizmanbacteria bacterium CG_4_9_14_0_2_um_filter_39_13</name>
    <dbReference type="NCBI Taxonomy" id="1974839"/>
    <lineage>
        <taxon>Bacteria</taxon>
        <taxon>Candidatus Roizmaniibacteriota</taxon>
    </lineage>
</organism>
<evidence type="ECO:0000259" key="8">
    <source>
        <dbReference type="Pfam" id="PF01850"/>
    </source>
</evidence>
<dbReference type="GO" id="GO:0004518">
    <property type="term" value="F:nuclease activity"/>
    <property type="evidence" value="ECO:0007669"/>
    <property type="project" value="UniProtKB-KW"/>
</dbReference>
<dbReference type="Proteomes" id="UP000231383">
    <property type="component" value="Unassembled WGS sequence"/>
</dbReference>
<dbReference type="PANTHER" id="PTHR33653">
    <property type="entry name" value="RIBONUCLEASE VAPC2"/>
    <property type="match status" value="1"/>
</dbReference>
<gene>
    <name evidence="9" type="ORF">CO051_05490</name>
</gene>
<keyword evidence="3" id="KW-0540">Nuclease</keyword>
<dbReference type="CDD" id="cd09881">
    <property type="entry name" value="PIN_VapC4-5_FitB-like"/>
    <property type="match status" value="1"/>
</dbReference>
<keyword evidence="6" id="KW-0460">Magnesium</keyword>
<name>A0A2M8EX79_9BACT</name>
<dbReference type="Gene3D" id="3.40.50.1010">
    <property type="entry name" value="5'-nuclease"/>
    <property type="match status" value="1"/>
</dbReference>
<evidence type="ECO:0000313" key="10">
    <source>
        <dbReference type="Proteomes" id="UP000231383"/>
    </source>
</evidence>
<proteinExistence type="inferred from homology"/>
<dbReference type="InterPro" id="IPR050556">
    <property type="entry name" value="Type_II_TA_system_RNase"/>
</dbReference>
<feature type="domain" description="PIN" evidence="8">
    <location>
        <begin position="3"/>
        <end position="126"/>
    </location>
</feature>
<dbReference type="InterPro" id="IPR002716">
    <property type="entry name" value="PIN_dom"/>
</dbReference>
<sequence length="131" mass="15328">MEILIDSDIIIDFLSNQNSAVVFFRESISNKKIYISVISWAEVVYGFKKIKTINKIQLFQNFLDDYQIKVISIDEKVAEKYLEIKIDLEVRRIPLDDFDLLIAATATSYSLSLMTRNIKHFKRVKGLILYE</sequence>
<dbReference type="EMBL" id="PFSC01000140">
    <property type="protein sequence ID" value="PJC30478.1"/>
    <property type="molecule type" value="Genomic_DNA"/>
</dbReference>
<evidence type="ECO:0000256" key="2">
    <source>
        <dbReference type="ARBA" id="ARBA00022649"/>
    </source>
</evidence>
<keyword evidence="5" id="KW-0378">Hydrolase</keyword>
<dbReference type="PANTHER" id="PTHR33653:SF1">
    <property type="entry name" value="RIBONUCLEASE VAPC2"/>
    <property type="match status" value="1"/>
</dbReference>
<evidence type="ECO:0000256" key="3">
    <source>
        <dbReference type="ARBA" id="ARBA00022722"/>
    </source>
</evidence>
<keyword evidence="2" id="KW-1277">Toxin-antitoxin system</keyword>
<comment type="caution">
    <text evidence="9">The sequence shown here is derived from an EMBL/GenBank/DDBJ whole genome shotgun (WGS) entry which is preliminary data.</text>
</comment>
<reference evidence="10" key="1">
    <citation type="submission" date="2017-09" db="EMBL/GenBank/DDBJ databases">
        <title>Depth-based differentiation of microbial function through sediment-hosted aquifers and enrichment of novel symbionts in the deep terrestrial subsurface.</title>
        <authorList>
            <person name="Probst A.J."/>
            <person name="Ladd B."/>
            <person name="Jarett J.K."/>
            <person name="Geller-Mcgrath D.E."/>
            <person name="Sieber C.M.K."/>
            <person name="Emerson J.B."/>
            <person name="Anantharaman K."/>
            <person name="Thomas B.C."/>
            <person name="Malmstrom R."/>
            <person name="Stieglmeier M."/>
            <person name="Klingl A."/>
            <person name="Woyke T."/>
            <person name="Ryan C.M."/>
            <person name="Banfield J.F."/>
        </authorList>
    </citation>
    <scope>NUCLEOTIDE SEQUENCE [LARGE SCALE GENOMIC DNA]</scope>
</reference>
<evidence type="ECO:0000256" key="5">
    <source>
        <dbReference type="ARBA" id="ARBA00022801"/>
    </source>
</evidence>
<dbReference type="Pfam" id="PF01850">
    <property type="entry name" value="PIN"/>
    <property type="match status" value="1"/>
</dbReference>
<protein>
    <recommendedName>
        <fullName evidence="8">PIN domain-containing protein</fullName>
    </recommendedName>
</protein>
<keyword evidence="4" id="KW-0479">Metal-binding</keyword>
<evidence type="ECO:0000256" key="7">
    <source>
        <dbReference type="ARBA" id="ARBA00038093"/>
    </source>
</evidence>